<organism evidence="5 6">
    <name type="scientific">Romanomermis culicivorax</name>
    <name type="common">Nematode worm</name>
    <dbReference type="NCBI Taxonomy" id="13658"/>
    <lineage>
        <taxon>Eukaryota</taxon>
        <taxon>Metazoa</taxon>
        <taxon>Ecdysozoa</taxon>
        <taxon>Nematoda</taxon>
        <taxon>Enoplea</taxon>
        <taxon>Dorylaimia</taxon>
        <taxon>Mermithida</taxon>
        <taxon>Mermithoidea</taxon>
        <taxon>Mermithidae</taxon>
        <taxon>Romanomermis</taxon>
    </lineage>
</organism>
<evidence type="ECO:0000313" key="5">
    <source>
        <dbReference type="Proteomes" id="UP000887565"/>
    </source>
</evidence>
<dbReference type="Gene3D" id="1.10.560.10">
    <property type="entry name" value="GroEL-like equatorial domain"/>
    <property type="match status" value="1"/>
</dbReference>
<accession>A0A915JPF8</accession>
<sequence>MSSLMLLNPKADLARSSAALQVNINAAKSLQEIMKSNLGPKGTIKMLVSGSGDIKLTKDGNVLLQEMVDF</sequence>
<keyword evidence="2" id="KW-0547">Nucleotide-binding</keyword>
<protein>
    <submittedName>
        <fullName evidence="6">T-complex protein 1 subunit zeta</fullName>
    </submittedName>
</protein>
<dbReference type="GO" id="GO:0016887">
    <property type="term" value="F:ATP hydrolysis activity"/>
    <property type="evidence" value="ECO:0007669"/>
    <property type="project" value="InterPro"/>
</dbReference>
<dbReference type="Proteomes" id="UP000887565">
    <property type="component" value="Unplaced"/>
</dbReference>
<dbReference type="PROSITE" id="PS00750">
    <property type="entry name" value="TCP1_1"/>
    <property type="match status" value="1"/>
</dbReference>
<evidence type="ECO:0000256" key="2">
    <source>
        <dbReference type="ARBA" id="ARBA00022741"/>
    </source>
</evidence>
<evidence type="ECO:0000256" key="3">
    <source>
        <dbReference type="ARBA" id="ARBA00022840"/>
    </source>
</evidence>
<dbReference type="GO" id="GO:0051082">
    <property type="term" value="F:unfolded protein binding"/>
    <property type="evidence" value="ECO:0007669"/>
    <property type="project" value="InterPro"/>
</dbReference>
<dbReference type="SUPFAM" id="SSF48592">
    <property type="entry name" value="GroEL equatorial domain-like"/>
    <property type="match status" value="1"/>
</dbReference>
<dbReference type="Pfam" id="PF00118">
    <property type="entry name" value="Cpn60_TCP1"/>
    <property type="match status" value="1"/>
</dbReference>
<comment type="similarity">
    <text evidence="1">Belongs to the TCP-1 chaperonin family.</text>
</comment>
<dbReference type="InterPro" id="IPR027413">
    <property type="entry name" value="GROEL-like_equatorial_sf"/>
</dbReference>
<keyword evidence="3" id="KW-0067">ATP-binding</keyword>
<dbReference type="InterPro" id="IPR002194">
    <property type="entry name" value="Chaperonin_TCP-1_CS"/>
</dbReference>
<dbReference type="AlphaFoldDB" id="A0A915JPF8"/>
<dbReference type="PANTHER" id="PTHR11353">
    <property type="entry name" value="CHAPERONIN"/>
    <property type="match status" value="1"/>
</dbReference>
<evidence type="ECO:0000256" key="1">
    <source>
        <dbReference type="ARBA" id="ARBA00008020"/>
    </source>
</evidence>
<dbReference type="InterPro" id="IPR002423">
    <property type="entry name" value="Cpn60/GroEL/TCP-1"/>
</dbReference>
<name>A0A915JPF8_ROMCU</name>
<dbReference type="WBParaSite" id="nRc.2.0.1.t28144-RA">
    <property type="protein sequence ID" value="nRc.2.0.1.t28144-RA"/>
    <property type="gene ID" value="nRc.2.0.1.g28144"/>
</dbReference>
<reference evidence="6" key="1">
    <citation type="submission" date="2022-11" db="UniProtKB">
        <authorList>
            <consortium name="WormBaseParasite"/>
        </authorList>
    </citation>
    <scope>IDENTIFICATION</scope>
</reference>
<dbReference type="GO" id="GO:0140662">
    <property type="term" value="F:ATP-dependent protein folding chaperone"/>
    <property type="evidence" value="ECO:0007669"/>
    <property type="project" value="InterPro"/>
</dbReference>
<keyword evidence="4" id="KW-0143">Chaperone</keyword>
<dbReference type="GO" id="GO:0005524">
    <property type="term" value="F:ATP binding"/>
    <property type="evidence" value="ECO:0007669"/>
    <property type="project" value="UniProtKB-KW"/>
</dbReference>
<keyword evidence="5" id="KW-1185">Reference proteome</keyword>
<evidence type="ECO:0000313" key="6">
    <source>
        <dbReference type="WBParaSite" id="nRc.2.0.1.t28144-RA"/>
    </source>
</evidence>
<evidence type="ECO:0000256" key="4">
    <source>
        <dbReference type="ARBA" id="ARBA00023186"/>
    </source>
</evidence>
<dbReference type="InterPro" id="IPR017998">
    <property type="entry name" value="Chaperone_TCP-1"/>
</dbReference>
<proteinExistence type="inferred from homology"/>
<dbReference type="OMA" id="HEMVSII"/>